<accession>A0ABD7HBP2</accession>
<dbReference type="AlphaFoldDB" id="A0ABD7HBP2"/>
<organism evidence="1 2">
    <name type="scientific">Mycobacterium tuberculosis</name>
    <dbReference type="NCBI Taxonomy" id="1773"/>
    <lineage>
        <taxon>Bacteria</taxon>
        <taxon>Bacillati</taxon>
        <taxon>Actinomycetota</taxon>
        <taxon>Actinomycetes</taxon>
        <taxon>Mycobacteriales</taxon>
        <taxon>Mycobacteriaceae</taxon>
        <taxon>Mycobacterium</taxon>
        <taxon>Mycobacterium tuberculosis complex</taxon>
    </lineage>
</organism>
<gene>
    <name evidence="1" type="ORF">DSJ38_07315</name>
</gene>
<name>A0ABD7HBP2_MYCTX</name>
<dbReference type="EMBL" id="QTBD01000111">
    <property type="protein sequence ID" value="REQ53995.1"/>
    <property type="molecule type" value="Genomic_DNA"/>
</dbReference>
<comment type="caution">
    <text evidence="1">The sequence shown here is derived from an EMBL/GenBank/DDBJ whole genome shotgun (WGS) entry which is preliminary data.</text>
</comment>
<proteinExistence type="predicted"/>
<feature type="non-terminal residue" evidence="1">
    <location>
        <position position="33"/>
    </location>
</feature>
<reference evidence="1 2" key="1">
    <citation type="journal article" date="2017" name="N. Engl. J. Med.">
        <title>Transmission of Extensively Drug-Resistant Tuberculosis in South Africa.</title>
        <authorList>
            <person name="Shah N.S."/>
            <person name="Auld S.C."/>
            <person name="Brust J.C."/>
            <person name="Mathema B."/>
            <person name="Ismail N."/>
            <person name="Moodley P."/>
            <person name="Mlisana K."/>
            <person name="Allana S."/>
            <person name="Campbell A."/>
            <person name="Mthiyane T."/>
            <person name="Morris N."/>
            <person name="Mpangase P."/>
            <person name="van der Meulen H."/>
            <person name="Omar S.V."/>
            <person name="Brown T.S."/>
            <person name="Narechania A."/>
            <person name="Shaskina E."/>
            <person name="Kapwata T."/>
            <person name="Kreiswirth B."/>
            <person name="Gandhi N.R."/>
        </authorList>
    </citation>
    <scope>NUCLEOTIDE SEQUENCE [LARGE SCALE GENOMIC DNA]</scope>
    <source>
        <strain evidence="1 2">32301_S10</strain>
    </source>
</reference>
<sequence length="33" mass="3819">MEIKRRTQEERSAATREALITGARKLWGLRGYA</sequence>
<dbReference type="Proteomes" id="UP000256381">
    <property type="component" value="Unassembled WGS sequence"/>
</dbReference>
<protein>
    <submittedName>
        <fullName evidence="1">TetR/AcrR family transcriptional regulator</fullName>
    </submittedName>
</protein>
<evidence type="ECO:0000313" key="2">
    <source>
        <dbReference type="Proteomes" id="UP000256381"/>
    </source>
</evidence>
<evidence type="ECO:0000313" key="1">
    <source>
        <dbReference type="EMBL" id="REQ53995.1"/>
    </source>
</evidence>